<gene>
    <name evidence="1" type="ORF">S12H4_55334</name>
</gene>
<reference evidence="1" key="1">
    <citation type="journal article" date="2014" name="Front. Microbiol.">
        <title>High frequency of phylogenetically diverse reductive dehalogenase-homologous genes in deep subseafloor sedimentary metagenomes.</title>
        <authorList>
            <person name="Kawai M."/>
            <person name="Futagami T."/>
            <person name="Toyoda A."/>
            <person name="Takaki Y."/>
            <person name="Nishi S."/>
            <person name="Hori S."/>
            <person name="Arai W."/>
            <person name="Tsubouchi T."/>
            <person name="Morono Y."/>
            <person name="Uchiyama I."/>
            <person name="Ito T."/>
            <person name="Fujiyama A."/>
            <person name="Inagaki F."/>
            <person name="Takami H."/>
        </authorList>
    </citation>
    <scope>NUCLEOTIDE SEQUENCE</scope>
    <source>
        <strain evidence="1">Expedition CK06-06</strain>
    </source>
</reference>
<organism evidence="1">
    <name type="scientific">marine sediment metagenome</name>
    <dbReference type="NCBI Taxonomy" id="412755"/>
    <lineage>
        <taxon>unclassified sequences</taxon>
        <taxon>metagenomes</taxon>
        <taxon>ecological metagenomes</taxon>
    </lineage>
</organism>
<evidence type="ECO:0000313" key="1">
    <source>
        <dbReference type="EMBL" id="GAJ20736.1"/>
    </source>
</evidence>
<proteinExistence type="predicted"/>
<dbReference type="AlphaFoldDB" id="X1VTI8"/>
<sequence length="67" mass="7251">YADWTLWVDYKSTGMTFVAEALDPVNDGGVKLGPDGITVRPGAVIQMFWAGQTAAQANVVSLYYQPV</sequence>
<comment type="caution">
    <text evidence="1">The sequence shown here is derived from an EMBL/GenBank/DDBJ whole genome shotgun (WGS) entry which is preliminary data.</text>
</comment>
<name>X1VTI8_9ZZZZ</name>
<protein>
    <submittedName>
        <fullName evidence="1">Uncharacterized protein</fullName>
    </submittedName>
</protein>
<feature type="non-terminal residue" evidence="1">
    <location>
        <position position="1"/>
    </location>
</feature>
<dbReference type="EMBL" id="BARW01035482">
    <property type="protein sequence ID" value="GAJ20736.1"/>
    <property type="molecule type" value="Genomic_DNA"/>
</dbReference>
<accession>X1VTI8</accession>